<gene>
    <name evidence="1" type="ORF">PUW23_15050</name>
</gene>
<accession>A0AAX3MTB4</accession>
<dbReference type="Proteomes" id="UP001220962">
    <property type="component" value="Chromosome"/>
</dbReference>
<proteinExistence type="predicted"/>
<dbReference type="AlphaFoldDB" id="A0AAX3MTB4"/>
<evidence type="ECO:0000313" key="2">
    <source>
        <dbReference type="Proteomes" id="UP001220962"/>
    </source>
</evidence>
<dbReference type="EMBL" id="CP118101">
    <property type="protein sequence ID" value="WDH80856.1"/>
    <property type="molecule type" value="Genomic_DNA"/>
</dbReference>
<sequence length="156" mass="18355">MNKEQYFKNLEDVITDPIFIGTSIHDLNKEISNNMWAISLEEEIAKELRIEDFLNFFNRLLANREYQVRKANKKQGMIFYLWFDAMASQLRFNLISGDHGQLPFKCELELIDNMVPILEDLLASPYLNGLLTEDDSDDRSDRPYKLKVYKKLLKGN</sequence>
<evidence type="ECO:0000313" key="1">
    <source>
        <dbReference type="EMBL" id="WDH80856.1"/>
    </source>
</evidence>
<protein>
    <submittedName>
        <fullName evidence="1">Uncharacterized protein</fullName>
    </submittedName>
</protein>
<name>A0AAX3MTB4_9BACL</name>
<reference evidence="1" key="1">
    <citation type="submission" date="2023-02" db="EMBL/GenBank/DDBJ databases">
        <title>Pathogen: clinical or host-associated sample.</title>
        <authorList>
            <person name="Hergert J."/>
            <person name="Casey R."/>
            <person name="Wagner J."/>
            <person name="Young E.L."/>
            <person name="Oakeson K.F."/>
        </authorList>
    </citation>
    <scope>NUCLEOTIDE SEQUENCE</scope>
    <source>
        <strain evidence="1">2022CK-00830</strain>
    </source>
</reference>
<organism evidence="1 2">
    <name type="scientific">Paenibacillus urinalis</name>
    <dbReference type="NCBI Taxonomy" id="521520"/>
    <lineage>
        <taxon>Bacteria</taxon>
        <taxon>Bacillati</taxon>
        <taxon>Bacillota</taxon>
        <taxon>Bacilli</taxon>
        <taxon>Bacillales</taxon>
        <taxon>Paenibacillaceae</taxon>
        <taxon>Paenibacillus</taxon>
    </lineage>
</organism>
<dbReference type="RefSeq" id="WP_205052928.1">
    <property type="nucleotide sequence ID" value="NZ_CP118101.1"/>
</dbReference>